<name>A0AAN7YUJ0_9PEZI</name>
<evidence type="ECO:0000313" key="2">
    <source>
        <dbReference type="Proteomes" id="UP001305414"/>
    </source>
</evidence>
<gene>
    <name evidence="1" type="ORF">RRF57_000891</name>
</gene>
<dbReference type="Proteomes" id="UP001305414">
    <property type="component" value="Unassembled WGS sequence"/>
</dbReference>
<reference evidence="1 2" key="1">
    <citation type="submission" date="2023-10" db="EMBL/GenBank/DDBJ databases">
        <title>Draft genome sequence of Xylaria bambusicola isolate GMP-LS, the root and basal stem rot pathogen of sugarcane in Indonesia.</title>
        <authorList>
            <person name="Selvaraj P."/>
            <person name="Muralishankar V."/>
            <person name="Muruganantham S."/>
            <person name="Sp S."/>
            <person name="Haryani S."/>
            <person name="Lau K.J.X."/>
            <person name="Naqvi N.I."/>
        </authorList>
    </citation>
    <scope>NUCLEOTIDE SEQUENCE [LARGE SCALE GENOMIC DNA]</scope>
    <source>
        <strain evidence="1">GMP-LS</strain>
    </source>
</reference>
<dbReference type="AlphaFoldDB" id="A0AAN7YUJ0"/>
<dbReference type="EMBL" id="JAWHQM010000002">
    <property type="protein sequence ID" value="KAK5625175.1"/>
    <property type="molecule type" value="Genomic_DNA"/>
</dbReference>
<accession>A0AAN7YUJ0</accession>
<organism evidence="1 2">
    <name type="scientific">Xylaria bambusicola</name>
    <dbReference type="NCBI Taxonomy" id="326684"/>
    <lineage>
        <taxon>Eukaryota</taxon>
        <taxon>Fungi</taxon>
        <taxon>Dikarya</taxon>
        <taxon>Ascomycota</taxon>
        <taxon>Pezizomycotina</taxon>
        <taxon>Sordariomycetes</taxon>
        <taxon>Xylariomycetidae</taxon>
        <taxon>Xylariales</taxon>
        <taxon>Xylariaceae</taxon>
        <taxon>Xylaria</taxon>
    </lineage>
</organism>
<sequence length="192" mass="22143">MENFPKHIDQALPVLDTASTQPRVRGNVKRATRPSLPRLITETRKGPQPVRIPTPQVSHFMNVMALYPPEPIALLPPPISPTSPTYKSCIKLHGKDADPYLTDLPTPVTIQFTEAERKELEQWREIVGVMRDAHSDALDKFMDNPHDIELRKKVKRLRTEREHRAAAIAEIHKRRQIRKAFRKDFNDLLPGW</sequence>
<keyword evidence="2" id="KW-1185">Reference proteome</keyword>
<protein>
    <submittedName>
        <fullName evidence="1">Uncharacterized protein</fullName>
    </submittedName>
</protein>
<comment type="caution">
    <text evidence="1">The sequence shown here is derived from an EMBL/GenBank/DDBJ whole genome shotgun (WGS) entry which is preliminary data.</text>
</comment>
<proteinExistence type="predicted"/>
<evidence type="ECO:0000313" key="1">
    <source>
        <dbReference type="EMBL" id="KAK5625175.1"/>
    </source>
</evidence>